<name>A0A1I0X5Q9_9RHOB</name>
<dbReference type="AlphaFoldDB" id="A0A1I0X5Q9"/>
<evidence type="ECO:0000313" key="3">
    <source>
        <dbReference type="Proteomes" id="UP000198796"/>
    </source>
</evidence>
<dbReference type="Gene3D" id="3.40.50.2000">
    <property type="entry name" value="Glycogen Phosphorylase B"/>
    <property type="match status" value="1"/>
</dbReference>
<reference evidence="2 3" key="1">
    <citation type="submission" date="2016-10" db="EMBL/GenBank/DDBJ databases">
        <authorList>
            <person name="de Groot N.N."/>
        </authorList>
    </citation>
    <scope>NUCLEOTIDE SEQUENCE [LARGE SCALE GENOMIC DNA]</scope>
    <source>
        <strain evidence="2 3">DSM 29316</strain>
    </source>
</reference>
<evidence type="ECO:0000313" key="2">
    <source>
        <dbReference type="EMBL" id="SFA95987.1"/>
    </source>
</evidence>
<keyword evidence="2" id="KW-0808">Transferase</keyword>
<dbReference type="SUPFAM" id="SSF53756">
    <property type="entry name" value="UDP-Glycosyltransferase/glycogen phosphorylase"/>
    <property type="match status" value="1"/>
</dbReference>
<gene>
    <name evidence="2" type="ORF">SAMN05421688_1877</name>
</gene>
<dbReference type="InterPro" id="IPR007235">
    <property type="entry name" value="Glyco_trans_28_C"/>
</dbReference>
<proteinExistence type="predicted"/>
<protein>
    <submittedName>
        <fullName evidence="2">Glycosyltransferase family 28 C-terminal domain-containing protein</fullName>
    </submittedName>
</protein>
<evidence type="ECO:0000259" key="1">
    <source>
        <dbReference type="Pfam" id="PF04101"/>
    </source>
</evidence>
<dbReference type="EMBL" id="FOJU01000003">
    <property type="protein sequence ID" value="SFA95987.1"/>
    <property type="molecule type" value="Genomic_DNA"/>
</dbReference>
<feature type="domain" description="Glycosyl transferase family 28 C-terminal" evidence="1">
    <location>
        <begin position="255"/>
        <end position="322"/>
    </location>
</feature>
<dbReference type="OrthoDB" id="9809594at2"/>
<organism evidence="2 3">
    <name type="scientific">Poseidonocella pacifica</name>
    <dbReference type="NCBI Taxonomy" id="871651"/>
    <lineage>
        <taxon>Bacteria</taxon>
        <taxon>Pseudomonadati</taxon>
        <taxon>Pseudomonadota</taxon>
        <taxon>Alphaproteobacteria</taxon>
        <taxon>Rhodobacterales</taxon>
        <taxon>Roseobacteraceae</taxon>
        <taxon>Poseidonocella</taxon>
    </lineage>
</organism>
<dbReference type="STRING" id="871651.SAMN05421688_1877"/>
<keyword evidence="3" id="KW-1185">Reference proteome</keyword>
<dbReference type="PANTHER" id="PTHR21015">
    <property type="entry name" value="UDP-N-ACETYLGLUCOSAMINE--N-ACETYLMURAMYL-(PENTAPEPTIDE) PYROPHOSPHORYL-UNDECAPRENOL N-ACETYLGLUCOSAMINE TRANSFERASE 1"/>
    <property type="match status" value="1"/>
</dbReference>
<dbReference type="Pfam" id="PF04101">
    <property type="entry name" value="Glyco_tran_28_C"/>
    <property type="match status" value="1"/>
</dbReference>
<dbReference type="GO" id="GO:0016758">
    <property type="term" value="F:hexosyltransferase activity"/>
    <property type="evidence" value="ECO:0007669"/>
    <property type="project" value="InterPro"/>
</dbReference>
<dbReference type="Proteomes" id="UP000198796">
    <property type="component" value="Unassembled WGS sequence"/>
</dbReference>
<dbReference type="RefSeq" id="WP_092063633.1">
    <property type="nucleotide sequence ID" value="NZ_FOJU01000003.1"/>
</dbReference>
<accession>A0A1I0X5Q9</accession>
<sequence>MRDFPSSSPSAPIGYFVHHQGRGHALRCAAVVNALPEHRPVTIFCARNDIFPAMRPGVEIRQIPSLFEPQGDEAPGMASAPVPDTLHCAPLGWPSIRNAMAEITSWFAEANPSLMIGDVSAELAQLSRICSVPHVSVLQHGTRSDPGHQAGYDCSVGLLAPFSERLAQPDWTPSMRKKTHFAAGLGASTKLPKRQTAREMLGIREGETLVLVLSGGGGTGFAQAPLGIGARAVPDTRWITIGTVQRDWHATEPGNIEHHGWVDTPDLYLAAADVIISSTGNNTCAQVLATARPWLAVPEWRYFDEQVEKARALQVAGAATMLGSLPSSAQAWRTVMRDTIRDHDPQLQRSLLDRSPAEATAGWLEGLIEDLWQGAAQTSLERTIA</sequence>
<dbReference type="PANTHER" id="PTHR21015:SF22">
    <property type="entry name" value="GLYCOSYLTRANSFERASE"/>
    <property type="match status" value="1"/>
</dbReference>